<evidence type="ECO:0000256" key="6">
    <source>
        <dbReference type="ARBA" id="ARBA00023160"/>
    </source>
</evidence>
<evidence type="ECO:0000256" key="3">
    <source>
        <dbReference type="ARBA" id="ARBA00022516"/>
    </source>
</evidence>
<dbReference type="GO" id="GO:0009317">
    <property type="term" value="C:acetyl-CoA carboxylase complex"/>
    <property type="evidence" value="ECO:0007669"/>
    <property type="project" value="InterPro"/>
</dbReference>
<dbReference type="Proteomes" id="UP000183995">
    <property type="component" value="Unassembled WGS sequence"/>
</dbReference>
<dbReference type="UniPathway" id="UPA00094"/>
<reference evidence="11 12" key="1">
    <citation type="submission" date="2016-11" db="EMBL/GenBank/DDBJ databases">
        <authorList>
            <person name="Jaros S."/>
            <person name="Januszkiewicz K."/>
            <person name="Wedrychowicz H."/>
        </authorList>
    </citation>
    <scope>NUCLEOTIDE SEQUENCE [LARGE SCALE GENOMIC DNA]</scope>
    <source>
        <strain evidence="11 12">DSM 10068</strain>
    </source>
</reference>
<evidence type="ECO:0000256" key="7">
    <source>
        <dbReference type="ARBA" id="ARBA00023267"/>
    </source>
</evidence>
<evidence type="ECO:0000256" key="9">
    <source>
        <dbReference type="SAM" id="MobiDB-lite"/>
    </source>
</evidence>
<comment type="function">
    <text evidence="8">This protein is a component of the acetyl coenzyme A carboxylase complex; first, biotin carboxylase catalyzes the carboxylation of the carrier protein and then the transcarboxylase transfers the carboxyl group to form malonyl-CoA.</text>
</comment>
<keyword evidence="7 8" id="KW-0092">Biotin</keyword>
<feature type="region of interest" description="Disordered" evidence="9">
    <location>
        <begin position="86"/>
        <end position="107"/>
    </location>
</feature>
<dbReference type="RefSeq" id="WP_073076905.1">
    <property type="nucleotide sequence ID" value="NZ_FQXV01000003.1"/>
</dbReference>
<dbReference type="PANTHER" id="PTHR45266">
    <property type="entry name" value="OXALOACETATE DECARBOXYLASE ALPHA CHAIN"/>
    <property type="match status" value="1"/>
</dbReference>
<dbReference type="EMBL" id="FQXV01000003">
    <property type="protein sequence ID" value="SHH87631.1"/>
    <property type="molecule type" value="Genomic_DNA"/>
</dbReference>
<evidence type="ECO:0000256" key="4">
    <source>
        <dbReference type="ARBA" id="ARBA00022832"/>
    </source>
</evidence>
<dbReference type="InterPro" id="IPR050709">
    <property type="entry name" value="Biotin_Carboxyl_Carrier/Decarb"/>
</dbReference>
<dbReference type="GO" id="GO:0003989">
    <property type="term" value="F:acetyl-CoA carboxylase activity"/>
    <property type="evidence" value="ECO:0007669"/>
    <property type="project" value="InterPro"/>
</dbReference>
<accession>A0A1M5WJK4</accession>
<dbReference type="CDD" id="cd06850">
    <property type="entry name" value="biotinyl_domain"/>
    <property type="match status" value="1"/>
</dbReference>
<evidence type="ECO:0000256" key="2">
    <source>
        <dbReference type="ARBA" id="ARBA00017562"/>
    </source>
</evidence>
<dbReference type="PRINTS" id="PR01071">
    <property type="entry name" value="ACOABIOTINCC"/>
</dbReference>
<dbReference type="SUPFAM" id="SSF51230">
    <property type="entry name" value="Single hybrid motif"/>
    <property type="match status" value="1"/>
</dbReference>
<dbReference type="PANTHER" id="PTHR45266:SF3">
    <property type="entry name" value="OXALOACETATE DECARBOXYLASE ALPHA CHAIN"/>
    <property type="match status" value="1"/>
</dbReference>
<dbReference type="OrthoDB" id="9811735at2"/>
<keyword evidence="3 8" id="KW-0444">Lipid biosynthesis</keyword>
<organism evidence="11 12">
    <name type="scientific">Sporobacter termitidis DSM 10068</name>
    <dbReference type="NCBI Taxonomy" id="1123282"/>
    <lineage>
        <taxon>Bacteria</taxon>
        <taxon>Bacillati</taxon>
        <taxon>Bacillota</taxon>
        <taxon>Clostridia</taxon>
        <taxon>Eubacteriales</taxon>
        <taxon>Oscillospiraceae</taxon>
        <taxon>Sporobacter</taxon>
    </lineage>
</organism>
<feature type="domain" description="Lipoyl-binding" evidence="10">
    <location>
        <begin position="116"/>
        <end position="192"/>
    </location>
</feature>
<dbReference type="InterPro" id="IPR001249">
    <property type="entry name" value="AcCoA_biotinCC"/>
</dbReference>
<proteinExistence type="predicted"/>
<protein>
    <recommendedName>
        <fullName evidence="2 8">Biotin carboxyl carrier protein of acetyl-CoA carboxylase</fullName>
    </recommendedName>
</protein>
<evidence type="ECO:0000256" key="1">
    <source>
        <dbReference type="ARBA" id="ARBA00005194"/>
    </source>
</evidence>
<dbReference type="STRING" id="1123282.SAMN02745823_01312"/>
<keyword evidence="4 8" id="KW-0276">Fatty acid metabolism</keyword>
<keyword evidence="12" id="KW-1185">Reference proteome</keyword>
<dbReference type="InterPro" id="IPR011053">
    <property type="entry name" value="Single_hybrid_motif"/>
</dbReference>
<sequence length="194" mass="20151">MSNNILGIFDGSDIDGITALIDKLEKSSFDYLRLEGDGVKIAIGKNGVCESTEASAAKTLPQAAIPAAQTWAPANDAPAAEINSPALGTAAPVPAPTEQTGTEAAPSGAVSEQAGIFIVKSPSYGIFYAQSEPGAPAYVKLGDTVQKGDTLGLLEIMKTFNAITSEAHGEVARIHVQNQEVLEPDQPLFSIKIK</sequence>
<dbReference type="AlphaFoldDB" id="A0A1M5WJK4"/>
<evidence type="ECO:0000259" key="10">
    <source>
        <dbReference type="PROSITE" id="PS50968"/>
    </source>
</evidence>
<dbReference type="PROSITE" id="PS50968">
    <property type="entry name" value="BIOTINYL_LIPOYL"/>
    <property type="match status" value="1"/>
</dbReference>
<dbReference type="Gene3D" id="2.40.50.100">
    <property type="match status" value="1"/>
</dbReference>
<evidence type="ECO:0000313" key="12">
    <source>
        <dbReference type="Proteomes" id="UP000183995"/>
    </source>
</evidence>
<dbReference type="GO" id="GO:0006633">
    <property type="term" value="P:fatty acid biosynthetic process"/>
    <property type="evidence" value="ECO:0007669"/>
    <property type="project" value="UniProtKB-UniPathway"/>
</dbReference>
<dbReference type="InterPro" id="IPR000089">
    <property type="entry name" value="Biotin_lipoyl"/>
</dbReference>
<name>A0A1M5WJK4_9FIRM</name>
<evidence type="ECO:0000256" key="8">
    <source>
        <dbReference type="RuleBase" id="RU364072"/>
    </source>
</evidence>
<gene>
    <name evidence="11" type="ORF">SAMN02745823_01312</name>
</gene>
<evidence type="ECO:0000313" key="11">
    <source>
        <dbReference type="EMBL" id="SHH87631.1"/>
    </source>
</evidence>
<keyword evidence="6 8" id="KW-0275">Fatty acid biosynthesis</keyword>
<dbReference type="Pfam" id="PF00364">
    <property type="entry name" value="Biotin_lipoyl"/>
    <property type="match status" value="1"/>
</dbReference>
<dbReference type="PROSITE" id="PS00188">
    <property type="entry name" value="BIOTIN"/>
    <property type="match status" value="1"/>
</dbReference>
<evidence type="ECO:0000256" key="5">
    <source>
        <dbReference type="ARBA" id="ARBA00023098"/>
    </source>
</evidence>
<keyword evidence="5 8" id="KW-0443">Lipid metabolism</keyword>
<comment type="pathway">
    <text evidence="1 8">Lipid metabolism; fatty acid biosynthesis.</text>
</comment>
<dbReference type="InterPro" id="IPR001882">
    <property type="entry name" value="Biotin_BS"/>
</dbReference>